<gene>
    <name evidence="1" type="ORF">HPB49_012759</name>
</gene>
<reference evidence="1" key="1">
    <citation type="submission" date="2020-05" db="EMBL/GenBank/DDBJ databases">
        <title>Large-scale comparative analyses of tick genomes elucidate their genetic diversity and vector capacities.</title>
        <authorList>
            <person name="Jia N."/>
            <person name="Wang J."/>
            <person name="Shi W."/>
            <person name="Du L."/>
            <person name="Sun Y."/>
            <person name="Zhan W."/>
            <person name="Jiang J."/>
            <person name="Wang Q."/>
            <person name="Zhang B."/>
            <person name="Ji P."/>
            <person name="Sakyi L.B."/>
            <person name="Cui X."/>
            <person name="Yuan T."/>
            <person name="Jiang B."/>
            <person name="Yang W."/>
            <person name="Lam T.T.-Y."/>
            <person name="Chang Q."/>
            <person name="Ding S."/>
            <person name="Wang X."/>
            <person name="Zhu J."/>
            <person name="Ruan X."/>
            <person name="Zhao L."/>
            <person name="Wei J."/>
            <person name="Que T."/>
            <person name="Du C."/>
            <person name="Cheng J."/>
            <person name="Dai P."/>
            <person name="Han X."/>
            <person name="Huang E."/>
            <person name="Gao Y."/>
            <person name="Liu J."/>
            <person name="Shao H."/>
            <person name="Ye R."/>
            <person name="Li L."/>
            <person name="Wei W."/>
            <person name="Wang X."/>
            <person name="Wang C."/>
            <person name="Yang T."/>
            <person name="Huo Q."/>
            <person name="Li W."/>
            <person name="Guo W."/>
            <person name="Chen H."/>
            <person name="Zhou L."/>
            <person name="Ni X."/>
            <person name="Tian J."/>
            <person name="Zhou Y."/>
            <person name="Sheng Y."/>
            <person name="Liu T."/>
            <person name="Pan Y."/>
            <person name="Xia L."/>
            <person name="Li J."/>
            <person name="Zhao F."/>
            <person name="Cao W."/>
        </authorList>
    </citation>
    <scope>NUCLEOTIDE SEQUENCE</scope>
    <source>
        <strain evidence="1">Dsil-2018</strain>
    </source>
</reference>
<sequence length="398" mass="44002">MPPCHHIEGTYSIVLVAVVDSQLRIVCIDVGAYGSQSDGGVFKASKIGKLLSQERHVDEVDTFGNLVEGQWRQKLRRMLTLICSIMLPKFFIERFVKFSGLCGHLVLRWHFTFSWEPHVFVHPPRRRRTKPSSPVVRPPTALAESRRRVASVFTMDVQVAGQDISPEEVTAQSGWLTARSRRSKRGTDNSTVTDESSQAPSNRPRSRARQPFKAQVLKAGPHATPSDGGYQDCNPPQGRPSYSQDRQSCAKLTDEESLEDTVCPNKQQNIVVVSTPHSDHADRYARISSIQVNGVTHEVNAYESAVEHTTKGVIRGIPLTETPQQIHNKIVTARNPTALAAKRIASTTTVIIAFDGPDVPFSCATAPRYSHVRYIGSKLTFAISVAASDPYGRLSLPK</sequence>
<name>A0ACB8CR90_DERSI</name>
<dbReference type="EMBL" id="CM023474">
    <property type="protein sequence ID" value="KAH7949616.1"/>
    <property type="molecule type" value="Genomic_DNA"/>
</dbReference>
<protein>
    <submittedName>
        <fullName evidence="1">Uncharacterized protein</fullName>
    </submittedName>
</protein>
<keyword evidence="2" id="KW-1185">Reference proteome</keyword>
<accession>A0ACB8CR90</accession>
<comment type="caution">
    <text evidence="1">The sequence shown here is derived from an EMBL/GenBank/DDBJ whole genome shotgun (WGS) entry which is preliminary data.</text>
</comment>
<evidence type="ECO:0000313" key="2">
    <source>
        <dbReference type="Proteomes" id="UP000821865"/>
    </source>
</evidence>
<organism evidence="1 2">
    <name type="scientific">Dermacentor silvarum</name>
    <name type="common">Tick</name>
    <dbReference type="NCBI Taxonomy" id="543639"/>
    <lineage>
        <taxon>Eukaryota</taxon>
        <taxon>Metazoa</taxon>
        <taxon>Ecdysozoa</taxon>
        <taxon>Arthropoda</taxon>
        <taxon>Chelicerata</taxon>
        <taxon>Arachnida</taxon>
        <taxon>Acari</taxon>
        <taxon>Parasitiformes</taxon>
        <taxon>Ixodida</taxon>
        <taxon>Ixodoidea</taxon>
        <taxon>Ixodidae</taxon>
        <taxon>Rhipicephalinae</taxon>
        <taxon>Dermacentor</taxon>
    </lineage>
</organism>
<dbReference type="Proteomes" id="UP000821865">
    <property type="component" value="Chromosome 5"/>
</dbReference>
<proteinExistence type="predicted"/>
<evidence type="ECO:0000313" key="1">
    <source>
        <dbReference type="EMBL" id="KAH7949616.1"/>
    </source>
</evidence>